<dbReference type="EMBL" id="JABXXO010000007">
    <property type="protein sequence ID" value="KAF7773549.1"/>
    <property type="molecule type" value="Genomic_DNA"/>
</dbReference>
<feature type="compositionally biased region" description="Polar residues" evidence="1">
    <location>
        <begin position="107"/>
        <end position="116"/>
    </location>
</feature>
<protein>
    <submittedName>
        <fullName evidence="2">Uncharacterized protein</fullName>
    </submittedName>
</protein>
<evidence type="ECO:0000313" key="2">
    <source>
        <dbReference type="EMBL" id="KAF7773549.1"/>
    </source>
</evidence>
<feature type="compositionally biased region" description="Basic and acidic residues" evidence="1">
    <location>
        <begin position="477"/>
        <end position="493"/>
    </location>
</feature>
<proteinExistence type="predicted"/>
<feature type="region of interest" description="Disordered" evidence="1">
    <location>
        <begin position="471"/>
        <end position="513"/>
    </location>
</feature>
<evidence type="ECO:0000256" key="1">
    <source>
        <dbReference type="SAM" id="MobiDB-lite"/>
    </source>
</evidence>
<organism evidence="2 3">
    <name type="scientific">Agaricus bisporus var. burnettii</name>
    <dbReference type="NCBI Taxonomy" id="192524"/>
    <lineage>
        <taxon>Eukaryota</taxon>
        <taxon>Fungi</taxon>
        <taxon>Dikarya</taxon>
        <taxon>Basidiomycota</taxon>
        <taxon>Agaricomycotina</taxon>
        <taxon>Agaricomycetes</taxon>
        <taxon>Agaricomycetidae</taxon>
        <taxon>Agaricales</taxon>
        <taxon>Agaricineae</taxon>
        <taxon>Agaricaceae</taxon>
        <taxon>Agaricus</taxon>
    </lineage>
</organism>
<feature type="region of interest" description="Disordered" evidence="1">
    <location>
        <begin position="86"/>
        <end position="116"/>
    </location>
</feature>
<evidence type="ECO:0000313" key="3">
    <source>
        <dbReference type="Proteomes" id="UP000629468"/>
    </source>
</evidence>
<comment type="caution">
    <text evidence="2">The sequence shown here is derived from an EMBL/GenBank/DDBJ whole genome shotgun (WGS) entry which is preliminary data.</text>
</comment>
<feature type="region of interest" description="Disordered" evidence="1">
    <location>
        <begin position="1"/>
        <end position="25"/>
    </location>
</feature>
<gene>
    <name evidence="2" type="ORF">Agabi119p4_5716</name>
</gene>
<reference evidence="2 3" key="1">
    <citation type="journal article" name="Sci. Rep.">
        <title>Telomere-to-telomere assembled and centromere annotated genomes of the two main subspecies of the button mushroom Agaricus bisporus reveal especially polymorphic chromosome ends.</title>
        <authorList>
            <person name="Sonnenberg A.S.M."/>
            <person name="Sedaghat-Telgerd N."/>
            <person name="Lavrijssen B."/>
            <person name="Ohm R.A."/>
            <person name="Hendrickx P.M."/>
            <person name="Scholtmeijer K."/>
            <person name="Baars J.J.P."/>
            <person name="van Peer A."/>
        </authorList>
    </citation>
    <scope>NUCLEOTIDE SEQUENCE [LARGE SCALE GENOMIC DNA]</scope>
    <source>
        <strain evidence="2 3">H119_p4</strain>
    </source>
</reference>
<feature type="region of interest" description="Disordered" evidence="1">
    <location>
        <begin position="350"/>
        <end position="390"/>
    </location>
</feature>
<dbReference type="AlphaFoldDB" id="A0A8H7KGT5"/>
<feature type="compositionally biased region" description="Low complexity" evidence="1">
    <location>
        <begin position="160"/>
        <end position="172"/>
    </location>
</feature>
<accession>A0A8H7KGT5</accession>
<feature type="region of interest" description="Disordered" evidence="1">
    <location>
        <begin position="148"/>
        <end position="175"/>
    </location>
</feature>
<name>A0A8H7KGT5_AGABI</name>
<sequence length="550" mass="59746">MAGANYMGGRRSAAKARSRDKTGRIHKDFFGRRRLNILSKGLAAAPRSREVVAGGSVLATHAPIELGHAKKATVIQEESVSVLGKRKCDQSDIQTSSSSPRSRRSAQIGSSSTRSTKSRLIQELDILEPHAAMSCILAMDDLAGLRSSPRKRLRSDSYSRSRSSVSSCGDDSVVNEEEDEIMEYESVSEFRYQSSISTGSGSLSGSRITRQHRRSDDLLLQDILETEYMRSVNYDEDQTSSTGAFRNAHTFTSRGCSSVSHLAQVSSASHEDEFSSFISVPLSEGISPNRTSKCDRKTKKFENNVPGSSTADAQLIDPDVGIQKEICHNLLDYSDPWEQIGIIMGLQENHSSPSNGGRTAFANKEECSTAEDEQEIKNSAAVESDLPPSDIIDESSWDDILWSPSSLPIAESSESMKALLESTGVFPQVDAEDIWEVEFDDWAFGLEGSRFDDAAPHAVDGSVLDVFECGDGQESAPSRKEEQYPVHDAKRGDAAGSHPSPVKRARSTDSPGVVDFGIESGDVLAIPELMACNGVYQGPCLLSQDSAHDE</sequence>
<dbReference type="Proteomes" id="UP000629468">
    <property type="component" value="Unassembled WGS sequence"/>
</dbReference>